<dbReference type="Pfam" id="PF20256">
    <property type="entry name" value="MoCoBD_2"/>
    <property type="match status" value="1"/>
</dbReference>
<dbReference type="NCBIfam" id="NF043082">
    <property type="entry name" value="XdhA_XDHase"/>
    <property type="match status" value="1"/>
</dbReference>
<dbReference type="GO" id="GO:0005506">
    <property type="term" value="F:iron ion binding"/>
    <property type="evidence" value="ECO:0007669"/>
    <property type="project" value="InterPro"/>
</dbReference>
<sequence length="763" mass="84633">MIVGKKVARVDAYDKVTGVAKYTEDIVVPNCFVAKLVRSTIANGKVLSIDIEEAMKVKGVVKIFTCFDVPDIQFPTAGHPWSVEASHQDISDRKLLNERVRYYGDEIAVVVARDEVSAKRAVAKVKVEYEEYPPLLDIDSALDENATVLHKEVRPTNTIVKSNYKVGEINFDDLKDEKDLVYFDKKYSTQTVQHCHIELPVSKAYGENGKITVISSTQIPHIMRRVCGQALGIPWGKIRIIKPYIGGGFGNKQDVLYEPLNAWLCQQLGGKAVEILISREETFTSTRTRHAIQGHFRAYITKTGRLIGRKFYGKADNGAYAAHGHAIMANCGNLVRMLYQDEKVLEGTAHTVYTNRATAGAMRGYGIPQACFMQESFMDDMAYSLGIDPISIREQNMMKLGYVDLSTITCHSTGLQECIDIGKKYINWDEKRKTLGKEPLNKRRGVGMAIFCYKTGVYPISLETATANISLNQDGSVQLQMGATEIGQGADTAFSQMAAETIGISLENVHIVSFQDTDVTPFDTGAYASRQTYVSGGAIKKTAESFKRKVLDRAGRILNLLPENLDIKDDYIVLKRDGTRKMSMHDFAMEAIYSLKESQHITACETYDCKNNTYSFGATFAEVEVDCYFGKIKVLDVINIHDSGKLINPQLAEAQVHGGMSMALGYVLGENYIYDDKGKLLNGNLLDYKMPTSMDHPDFHVEFVQTDDPSGAYGNKSLGEPPTLTLAPAVRNAVLHATGIGINSLPLNPQKLIEEFKKNGLIE</sequence>
<dbReference type="RefSeq" id="WP_009524715.1">
    <property type="nucleotide sequence ID" value="NZ_JH414547.1"/>
</dbReference>
<organism evidence="4 5">
    <name type="scientific">Peptoanaerobacter stomatis</name>
    <dbReference type="NCBI Taxonomy" id="796937"/>
    <lineage>
        <taxon>Bacteria</taxon>
        <taxon>Bacillati</taxon>
        <taxon>Bacillota</taxon>
        <taxon>Clostridia</taxon>
        <taxon>Peptostreptococcales</taxon>
        <taxon>Filifactoraceae</taxon>
        <taxon>Peptoanaerobacter</taxon>
    </lineage>
</organism>
<dbReference type="InterPro" id="IPR016208">
    <property type="entry name" value="Ald_Oxase/xanthine_DH-like"/>
</dbReference>
<dbReference type="SUPFAM" id="SSF56003">
    <property type="entry name" value="Molybdenum cofactor-binding domain"/>
    <property type="match status" value="1"/>
</dbReference>
<dbReference type="HOGENOM" id="CLU_001681_2_1_9"/>
<keyword evidence="2" id="KW-0560">Oxidoreductase</keyword>
<reference evidence="4 5" key="1">
    <citation type="submission" date="2011-08" db="EMBL/GenBank/DDBJ databases">
        <title>The Genome Sequence of Eubacteriaceae bacterium ACC19a.</title>
        <authorList>
            <consortium name="The Broad Institute Genome Sequencing Platform"/>
            <person name="Earl A."/>
            <person name="Ward D."/>
            <person name="Feldgarden M."/>
            <person name="Gevers D."/>
            <person name="Sizova M."/>
            <person name="Hazen A."/>
            <person name="Epstein S."/>
            <person name="Young S.K."/>
            <person name="Zeng Q."/>
            <person name="Gargeya S."/>
            <person name="Fitzgerald M."/>
            <person name="Haas B."/>
            <person name="Abouelleil A."/>
            <person name="Alvarado L."/>
            <person name="Arachchi H.M."/>
            <person name="Berlin A."/>
            <person name="Brown A."/>
            <person name="Chapman S.B."/>
            <person name="Chen Z."/>
            <person name="Dunbar C."/>
            <person name="Freedman E."/>
            <person name="Gearin G."/>
            <person name="Gellesch M."/>
            <person name="Goldberg J."/>
            <person name="Griggs A."/>
            <person name="Gujja S."/>
            <person name="Heiman D."/>
            <person name="Howarth C."/>
            <person name="Larson L."/>
            <person name="Lui A."/>
            <person name="MacDonald P.J.P."/>
            <person name="Montmayeur A."/>
            <person name="Murphy C."/>
            <person name="Neiman D."/>
            <person name="Pearson M."/>
            <person name="Priest M."/>
            <person name="Roberts A."/>
            <person name="Saif S."/>
            <person name="Shea T."/>
            <person name="Shenoy N."/>
            <person name="Sisk P."/>
            <person name="Stolte C."/>
            <person name="Sykes S."/>
            <person name="Wortman J."/>
            <person name="Nusbaum C."/>
            <person name="Birren B."/>
        </authorList>
    </citation>
    <scope>NUCLEOTIDE SEQUENCE [LARGE SCALE GENOMIC DNA]</scope>
    <source>
        <strain evidence="4 5">ACC19a</strain>
    </source>
</reference>
<dbReference type="AlphaFoldDB" id="G9X255"/>
<dbReference type="PATRIC" id="fig|796937.3.peg.1702"/>
<dbReference type="Proteomes" id="UP000006437">
    <property type="component" value="Unassembled WGS sequence"/>
</dbReference>
<gene>
    <name evidence="4" type="ORF">HMPREF9629_00478</name>
</gene>
<dbReference type="Pfam" id="PF01315">
    <property type="entry name" value="Ald_Xan_dh_C"/>
    <property type="match status" value="1"/>
</dbReference>
<dbReference type="Pfam" id="PF02738">
    <property type="entry name" value="MoCoBD_1"/>
    <property type="match status" value="1"/>
</dbReference>
<dbReference type="InterPro" id="IPR008274">
    <property type="entry name" value="AldOxase/xan_DH_MoCoBD1"/>
</dbReference>
<dbReference type="InterPro" id="IPR037165">
    <property type="entry name" value="AldOxase/xan_DH_Mopterin-bd_sf"/>
</dbReference>
<evidence type="ECO:0000256" key="2">
    <source>
        <dbReference type="ARBA" id="ARBA00023002"/>
    </source>
</evidence>
<dbReference type="InterPro" id="IPR036856">
    <property type="entry name" value="Ald_Oxase/Xan_DH_a/b_sf"/>
</dbReference>
<evidence type="ECO:0000313" key="4">
    <source>
        <dbReference type="EMBL" id="EHL13178.1"/>
    </source>
</evidence>
<dbReference type="EMBL" id="AFZE01000045">
    <property type="protein sequence ID" value="EHL13178.1"/>
    <property type="molecule type" value="Genomic_DNA"/>
</dbReference>
<dbReference type="InterPro" id="IPR050028">
    <property type="entry name" value="XdhA_XDHase"/>
</dbReference>
<dbReference type="Gene3D" id="3.30.365.10">
    <property type="entry name" value="Aldehyde oxidase/xanthine dehydrogenase, molybdopterin binding domain"/>
    <property type="match status" value="4"/>
</dbReference>
<dbReference type="PANTHER" id="PTHR11908:SF132">
    <property type="entry name" value="ALDEHYDE OXIDASE 1-RELATED"/>
    <property type="match status" value="1"/>
</dbReference>
<comment type="caution">
    <text evidence="4">The sequence shown here is derived from an EMBL/GenBank/DDBJ whole genome shotgun (WGS) entry which is preliminary data.</text>
</comment>
<feature type="domain" description="Aldehyde oxidase/xanthine dehydrogenase a/b hammerhead" evidence="3">
    <location>
        <begin position="17"/>
        <end position="133"/>
    </location>
</feature>
<proteinExistence type="predicted"/>
<evidence type="ECO:0000259" key="3">
    <source>
        <dbReference type="SMART" id="SM01008"/>
    </source>
</evidence>
<evidence type="ECO:0000313" key="5">
    <source>
        <dbReference type="Proteomes" id="UP000006437"/>
    </source>
</evidence>
<dbReference type="InterPro" id="IPR000674">
    <property type="entry name" value="Ald_Oxase/Xan_DH_a/b"/>
</dbReference>
<dbReference type="SMART" id="SM01008">
    <property type="entry name" value="Ald_Xan_dh_C"/>
    <property type="match status" value="1"/>
</dbReference>
<protein>
    <recommendedName>
        <fullName evidence="3">Aldehyde oxidase/xanthine dehydrogenase a/b hammerhead domain-containing protein</fullName>
    </recommendedName>
</protein>
<dbReference type="SUPFAM" id="SSF54665">
    <property type="entry name" value="CO dehydrogenase molybdoprotein N-domain-like"/>
    <property type="match status" value="1"/>
</dbReference>
<dbReference type="NCBIfam" id="NF007426">
    <property type="entry name" value="PRK09970.1"/>
    <property type="match status" value="1"/>
</dbReference>
<keyword evidence="1" id="KW-0500">Molybdenum</keyword>
<dbReference type="Gene3D" id="3.90.1170.50">
    <property type="entry name" value="Aldehyde oxidase/xanthine dehydrogenase, a/b hammerhead"/>
    <property type="match status" value="1"/>
</dbReference>
<dbReference type="InterPro" id="IPR046867">
    <property type="entry name" value="AldOxase/xan_DH_MoCoBD2"/>
</dbReference>
<dbReference type="PANTHER" id="PTHR11908">
    <property type="entry name" value="XANTHINE DEHYDROGENASE"/>
    <property type="match status" value="1"/>
</dbReference>
<dbReference type="BioCyc" id="EBAC796937-HMP:GMGH-479-MONOMER"/>
<name>G9X255_9FIRM</name>
<dbReference type="GO" id="GO:0004854">
    <property type="term" value="F:xanthine dehydrogenase activity"/>
    <property type="evidence" value="ECO:0007669"/>
    <property type="project" value="InterPro"/>
</dbReference>
<accession>G9X255</accession>
<dbReference type="GO" id="GO:0002197">
    <property type="term" value="C:xanthine dehydrogenase complex"/>
    <property type="evidence" value="ECO:0007669"/>
    <property type="project" value="InterPro"/>
</dbReference>
<evidence type="ECO:0000256" key="1">
    <source>
        <dbReference type="ARBA" id="ARBA00022505"/>
    </source>
</evidence>